<evidence type="ECO:0000313" key="2">
    <source>
        <dbReference type="Proteomes" id="UP001054252"/>
    </source>
</evidence>
<dbReference type="AlphaFoldDB" id="A0AAV5KFJ0"/>
<gene>
    <name evidence="1" type="ORF">SLEP1_g33045</name>
</gene>
<evidence type="ECO:0000313" key="1">
    <source>
        <dbReference type="EMBL" id="GKV23299.1"/>
    </source>
</evidence>
<name>A0AAV5KFJ0_9ROSI</name>
<comment type="caution">
    <text evidence="1">The sequence shown here is derived from an EMBL/GenBank/DDBJ whole genome shotgun (WGS) entry which is preliminary data.</text>
</comment>
<proteinExistence type="predicted"/>
<accession>A0AAV5KFJ0</accession>
<reference evidence="1 2" key="1">
    <citation type="journal article" date="2021" name="Commun. Biol.">
        <title>The genome of Shorea leprosula (Dipterocarpaceae) highlights the ecological relevance of drought in aseasonal tropical rainforests.</title>
        <authorList>
            <person name="Ng K.K.S."/>
            <person name="Kobayashi M.J."/>
            <person name="Fawcett J.A."/>
            <person name="Hatakeyama M."/>
            <person name="Paape T."/>
            <person name="Ng C.H."/>
            <person name="Ang C.C."/>
            <person name="Tnah L.H."/>
            <person name="Lee C.T."/>
            <person name="Nishiyama T."/>
            <person name="Sese J."/>
            <person name="O'Brien M.J."/>
            <person name="Copetti D."/>
            <person name="Mohd Noor M.I."/>
            <person name="Ong R.C."/>
            <person name="Putra M."/>
            <person name="Sireger I.Z."/>
            <person name="Indrioko S."/>
            <person name="Kosugi Y."/>
            <person name="Izuno A."/>
            <person name="Isagi Y."/>
            <person name="Lee S.L."/>
            <person name="Shimizu K.K."/>
        </authorList>
    </citation>
    <scope>NUCLEOTIDE SEQUENCE [LARGE SCALE GENOMIC DNA]</scope>
    <source>
        <strain evidence="1">214</strain>
    </source>
</reference>
<protein>
    <submittedName>
        <fullName evidence="1">Uncharacterized protein</fullName>
    </submittedName>
</protein>
<sequence length="50" mass="5902">MPEVLGEENRNRIICQDKFAYTMKDHCMTSTLKFHSFALNRESFKSVYLA</sequence>
<dbReference type="EMBL" id="BPVZ01000062">
    <property type="protein sequence ID" value="GKV23299.1"/>
    <property type="molecule type" value="Genomic_DNA"/>
</dbReference>
<dbReference type="Proteomes" id="UP001054252">
    <property type="component" value="Unassembled WGS sequence"/>
</dbReference>
<keyword evidence="2" id="KW-1185">Reference proteome</keyword>
<organism evidence="1 2">
    <name type="scientific">Rubroshorea leprosula</name>
    <dbReference type="NCBI Taxonomy" id="152421"/>
    <lineage>
        <taxon>Eukaryota</taxon>
        <taxon>Viridiplantae</taxon>
        <taxon>Streptophyta</taxon>
        <taxon>Embryophyta</taxon>
        <taxon>Tracheophyta</taxon>
        <taxon>Spermatophyta</taxon>
        <taxon>Magnoliopsida</taxon>
        <taxon>eudicotyledons</taxon>
        <taxon>Gunneridae</taxon>
        <taxon>Pentapetalae</taxon>
        <taxon>rosids</taxon>
        <taxon>malvids</taxon>
        <taxon>Malvales</taxon>
        <taxon>Dipterocarpaceae</taxon>
        <taxon>Rubroshorea</taxon>
    </lineage>
</organism>